<dbReference type="Gene3D" id="1.10.8.10">
    <property type="entry name" value="DNA helicase RuvA subunit, C-terminal domain"/>
    <property type="match status" value="1"/>
</dbReference>
<dbReference type="InterPro" id="IPR019874">
    <property type="entry name" value="RF_methyltr_PrmC"/>
</dbReference>
<dbReference type="NCBIfam" id="TIGR03534">
    <property type="entry name" value="RF_mod_PrmC"/>
    <property type="match status" value="1"/>
</dbReference>
<feature type="domain" description="Release factor glutamine methyltransferase N-terminal" evidence="7">
    <location>
        <begin position="9"/>
        <end position="76"/>
    </location>
</feature>
<dbReference type="AlphaFoldDB" id="A0A0R2ANF8"/>
<proteinExistence type="inferred from homology"/>
<dbReference type="GO" id="GO:0102559">
    <property type="term" value="F:peptide chain release factor N(5)-glutamine methyltransferase activity"/>
    <property type="evidence" value="ECO:0007669"/>
    <property type="project" value="UniProtKB-EC"/>
</dbReference>
<comment type="function">
    <text evidence="5">Methylates the class 1 translation termination release factors RF1/PrfA and RF2/PrfB on the glutamine residue of the universally conserved GGQ motif.</text>
</comment>
<feature type="binding site" evidence="5">
    <location>
        <begin position="121"/>
        <end position="125"/>
    </location>
    <ligand>
        <name>S-adenosyl-L-methionine</name>
        <dbReference type="ChEBI" id="CHEBI:59789"/>
    </ligand>
</feature>
<accession>A0A0R2ANF8</accession>
<dbReference type="NCBIfam" id="TIGR00536">
    <property type="entry name" value="hemK_fam"/>
    <property type="match status" value="1"/>
</dbReference>
<dbReference type="SUPFAM" id="SSF53335">
    <property type="entry name" value="S-adenosyl-L-methionine-dependent methyltransferases"/>
    <property type="match status" value="1"/>
</dbReference>
<comment type="catalytic activity">
    <reaction evidence="4 5">
        <text>L-glutaminyl-[peptide chain release factor] + S-adenosyl-L-methionine = N(5)-methyl-L-glutaminyl-[peptide chain release factor] + S-adenosyl-L-homocysteine + H(+)</text>
        <dbReference type="Rhea" id="RHEA:42896"/>
        <dbReference type="Rhea" id="RHEA-COMP:10271"/>
        <dbReference type="Rhea" id="RHEA-COMP:10272"/>
        <dbReference type="ChEBI" id="CHEBI:15378"/>
        <dbReference type="ChEBI" id="CHEBI:30011"/>
        <dbReference type="ChEBI" id="CHEBI:57856"/>
        <dbReference type="ChEBI" id="CHEBI:59789"/>
        <dbReference type="ChEBI" id="CHEBI:61891"/>
        <dbReference type="EC" id="2.1.1.297"/>
    </reaction>
</comment>
<dbReference type="Proteomes" id="UP000051008">
    <property type="component" value="Unassembled WGS sequence"/>
</dbReference>
<organism evidence="8 9">
    <name type="scientific">Ligilactobacillus agilis DSM 20509</name>
    <dbReference type="NCBI Taxonomy" id="1423718"/>
    <lineage>
        <taxon>Bacteria</taxon>
        <taxon>Bacillati</taxon>
        <taxon>Bacillota</taxon>
        <taxon>Bacilli</taxon>
        <taxon>Lactobacillales</taxon>
        <taxon>Lactobacillaceae</taxon>
        <taxon>Ligilactobacillus</taxon>
    </lineage>
</organism>
<dbReference type="EMBL" id="AYYP01000026">
    <property type="protein sequence ID" value="KRM64748.1"/>
    <property type="molecule type" value="Genomic_DNA"/>
</dbReference>
<gene>
    <name evidence="5" type="primary">prmC</name>
    <name evidence="8" type="ORF">FC14_GL001725</name>
</gene>
<dbReference type="PANTHER" id="PTHR18895">
    <property type="entry name" value="HEMK METHYLTRANSFERASE"/>
    <property type="match status" value="1"/>
</dbReference>
<sequence length="279" mass="31444">MPKMTYFKAQQWAFSFSAEHGYLKEDVDFLLLGQLNWTLAQLLSNYQREMPAAAWEKFQTNVKKMCQGYPPQYLLGSTSFYGLKLQVTPATLIPRPDTEELVDFILTDLQAQKDLRVADIGTGTGAIGLALKSNKPSWDVSLTDISEAALAVARNNAHALGLDVELKQGDLLTPLVGRYDVIVSNPPYIPKREADLMDESVKRYEPALALFAAKDGLAIYERLAKEIRPYLQPKARLYLEIGFSQAKQVQVLFLQEFPRAQVTVKQDLTGHDRMIKVEF</sequence>
<evidence type="ECO:0000313" key="9">
    <source>
        <dbReference type="Proteomes" id="UP000051008"/>
    </source>
</evidence>
<dbReference type="InterPro" id="IPR004556">
    <property type="entry name" value="HemK-like"/>
</dbReference>
<dbReference type="PANTHER" id="PTHR18895:SF74">
    <property type="entry name" value="MTRF1L RELEASE FACTOR GLUTAMINE METHYLTRANSFERASE"/>
    <property type="match status" value="1"/>
</dbReference>
<dbReference type="EC" id="2.1.1.297" evidence="5"/>
<dbReference type="InterPro" id="IPR002052">
    <property type="entry name" value="DNA_methylase_N6_adenine_CS"/>
</dbReference>
<evidence type="ECO:0000256" key="1">
    <source>
        <dbReference type="ARBA" id="ARBA00022603"/>
    </source>
</evidence>
<comment type="caution">
    <text evidence="8">The sequence shown here is derived from an EMBL/GenBank/DDBJ whole genome shotgun (WGS) entry which is preliminary data.</text>
</comment>
<dbReference type="Gene3D" id="3.40.50.150">
    <property type="entry name" value="Vaccinia Virus protein VP39"/>
    <property type="match status" value="1"/>
</dbReference>
<feature type="binding site" evidence="5">
    <location>
        <begin position="185"/>
        <end position="188"/>
    </location>
    <ligand>
        <name>substrate</name>
    </ligand>
</feature>
<keyword evidence="9" id="KW-1185">Reference proteome</keyword>
<dbReference type="InterPro" id="IPR029063">
    <property type="entry name" value="SAM-dependent_MTases_sf"/>
</dbReference>
<comment type="caution">
    <text evidence="5">Lacks conserved residue(s) required for the propagation of feature annotation.</text>
</comment>
<evidence type="ECO:0000313" key="8">
    <source>
        <dbReference type="EMBL" id="KRM64748.1"/>
    </source>
</evidence>
<name>A0A0R2ANF8_9LACO</name>
<dbReference type="Pfam" id="PF05175">
    <property type="entry name" value="MTS"/>
    <property type="match status" value="1"/>
</dbReference>
<keyword evidence="1 5" id="KW-0489">Methyltransferase</keyword>
<evidence type="ECO:0000256" key="2">
    <source>
        <dbReference type="ARBA" id="ARBA00022679"/>
    </source>
</evidence>
<dbReference type="InterPro" id="IPR040758">
    <property type="entry name" value="PrmC_N"/>
</dbReference>
<dbReference type="PROSITE" id="PS00092">
    <property type="entry name" value="N6_MTASE"/>
    <property type="match status" value="1"/>
</dbReference>
<dbReference type="InterPro" id="IPR050320">
    <property type="entry name" value="N5-glutamine_MTase"/>
</dbReference>
<dbReference type="Pfam" id="PF17827">
    <property type="entry name" value="PrmC_N"/>
    <property type="match status" value="1"/>
</dbReference>
<evidence type="ECO:0000256" key="5">
    <source>
        <dbReference type="HAMAP-Rule" id="MF_02126"/>
    </source>
</evidence>
<keyword evidence="2 5" id="KW-0808">Transferase</keyword>
<comment type="similarity">
    <text evidence="5">Belongs to the protein N5-glutamine methyltransferase family. PrmC subfamily.</text>
</comment>
<dbReference type="CDD" id="cd02440">
    <property type="entry name" value="AdoMet_MTases"/>
    <property type="match status" value="1"/>
</dbReference>
<dbReference type="PATRIC" id="fig|1423718.3.peg.1789"/>
<evidence type="ECO:0000256" key="4">
    <source>
        <dbReference type="ARBA" id="ARBA00048391"/>
    </source>
</evidence>
<dbReference type="GO" id="GO:0032259">
    <property type="term" value="P:methylation"/>
    <property type="evidence" value="ECO:0007669"/>
    <property type="project" value="UniProtKB-KW"/>
</dbReference>
<dbReference type="HAMAP" id="MF_02126">
    <property type="entry name" value="RF_methyltr_PrmC"/>
    <property type="match status" value="1"/>
</dbReference>
<feature type="domain" description="Methyltransferase small" evidence="6">
    <location>
        <begin position="104"/>
        <end position="193"/>
    </location>
</feature>
<dbReference type="OrthoDB" id="9800643at2"/>
<dbReference type="GO" id="GO:0003676">
    <property type="term" value="F:nucleic acid binding"/>
    <property type="evidence" value="ECO:0007669"/>
    <property type="project" value="InterPro"/>
</dbReference>
<protein>
    <recommendedName>
        <fullName evidence="5">Release factor glutamine methyltransferase</fullName>
        <shortName evidence="5">RF MTase</shortName>
        <ecNumber evidence="5">2.1.1.297</ecNumber>
    </recommendedName>
    <alternativeName>
        <fullName evidence="5">N5-glutamine methyltransferase PrmC</fullName>
    </alternativeName>
    <alternativeName>
        <fullName evidence="5">Protein-(glutamine-N5) MTase PrmC</fullName>
    </alternativeName>
    <alternativeName>
        <fullName evidence="5">Protein-glutamine N-methyltransferase PrmC</fullName>
    </alternativeName>
</protein>
<dbReference type="InterPro" id="IPR007848">
    <property type="entry name" value="Small_mtfrase_dom"/>
</dbReference>
<reference evidence="8 9" key="1">
    <citation type="journal article" date="2015" name="Genome Announc.">
        <title>Expanding the biotechnology potential of lactobacilli through comparative genomics of 213 strains and associated genera.</title>
        <authorList>
            <person name="Sun Z."/>
            <person name="Harris H.M."/>
            <person name="McCann A."/>
            <person name="Guo C."/>
            <person name="Argimon S."/>
            <person name="Zhang W."/>
            <person name="Yang X."/>
            <person name="Jeffery I.B."/>
            <person name="Cooney J.C."/>
            <person name="Kagawa T.F."/>
            <person name="Liu W."/>
            <person name="Song Y."/>
            <person name="Salvetti E."/>
            <person name="Wrobel A."/>
            <person name="Rasinkangas P."/>
            <person name="Parkhill J."/>
            <person name="Rea M.C."/>
            <person name="O'Sullivan O."/>
            <person name="Ritari J."/>
            <person name="Douillard F.P."/>
            <person name="Paul Ross R."/>
            <person name="Yang R."/>
            <person name="Briner A.E."/>
            <person name="Felis G.E."/>
            <person name="de Vos W.M."/>
            <person name="Barrangou R."/>
            <person name="Klaenhammer T.R."/>
            <person name="Caufield P.W."/>
            <person name="Cui Y."/>
            <person name="Zhang H."/>
            <person name="O'Toole P.W."/>
        </authorList>
    </citation>
    <scope>NUCLEOTIDE SEQUENCE [LARGE SCALE GENOMIC DNA]</scope>
    <source>
        <strain evidence="8 9">DSM 20509</strain>
    </source>
</reference>
<dbReference type="RefSeq" id="WP_056976579.1">
    <property type="nucleotide sequence ID" value="NZ_AYYP01000026.1"/>
</dbReference>
<keyword evidence="3 5" id="KW-0949">S-adenosyl-L-methionine</keyword>
<feature type="binding site" evidence="5">
    <location>
        <position position="185"/>
    </location>
    <ligand>
        <name>S-adenosyl-L-methionine</name>
        <dbReference type="ChEBI" id="CHEBI:59789"/>
    </ligand>
</feature>
<evidence type="ECO:0000259" key="7">
    <source>
        <dbReference type="Pfam" id="PF17827"/>
    </source>
</evidence>
<evidence type="ECO:0000256" key="3">
    <source>
        <dbReference type="ARBA" id="ARBA00022691"/>
    </source>
</evidence>
<evidence type="ECO:0000259" key="6">
    <source>
        <dbReference type="Pfam" id="PF05175"/>
    </source>
</evidence>
<feature type="binding site" evidence="5">
    <location>
        <position position="144"/>
    </location>
    <ligand>
        <name>S-adenosyl-L-methionine</name>
        <dbReference type="ChEBI" id="CHEBI:59789"/>
    </ligand>
</feature>